<accession>A0A3P2A485</accession>
<evidence type="ECO:0000256" key="3">
    <source>
        <dbReference type="ARBA" id="ARBA00022741"/>
    </source>
</evidence>
<evidence type="ECO:0000256" key="2">
    <source>
        <dbReference type="ARBA" id="ARBA00022679"/>
    </source>
</evidence>
<name>A0A3P2A485_9NEIS</name>
<dbReference type="SUPFAM" id="SSF53067">
    <property type="entry name" value="Actin-like ATPase domain"/>
    <property type="match status" value="1"/>
</dbReference>
<dbReference type="CDD" id="cd24008">
    <property type="entry name" value="ASKHA_NBD_GLK"/>
    <property type="match status" value="1"/>
</dbReference>
<evidence type="ECO:0000256" key="4">
    <source>
        <dbReference type="ARBA" id="ARBA00022777"/>
    </source>
</evidence>
<keyword evidence="4 7" id="KW-0418">Kinase</keyword>
<evidence type="ECO:0000313" key="9">
    <source>
        <dbReference type="EMBL" id="RRD90214.1"/>
    </source>
</evidence>
<evidence type="ECO:0000256" key="5">
    <source>
        <dbReference type="ARBA" id="ARBA00022840"/>
    </source>
</evidence>
<dbReference type="Pfam" id="PF02685">
    <property type="entry name" value="Glucokinase"/>
    <property type="match status" value="1"/>
</dbReference>
<gene>
    <name evidence="7" type="primary">glk</name>
    <name evidence="9" type="ORF">EII21_06165</name>
</gene>
<keyword evidence="3 7" id="KW-0547">Nucleotide-binding</keyword>
<comment type="caution">
    <text evidence="9">The sequence shown here is derived from an EMBL/GenBank/DDBJ whole genome shotgun (WGS) entry which is preliminary data.</text>
</comment>
<keyword evidence="5 7" id="KW-0067">ATP-binding</keyword>
<dbReference type="PANTHER" id="PTHR47690">
    <property type="entry name" value="GLUCOKINASE"/>
    <property type="match status" value="1"/>
</dbReference>
<dbReference type="NCBIfam" id="TIGR00749">
    <property type="entry name" value="glk"/>
    <property type="match status" value="1"/>
</dbReference>
<dbReference type="OrthoDB" id="257751at2"/>
<dbReference type="InterPro" id="IPR050201">
    <property type="entry name" value="Bacterial_glucokinase"/>
</dbReference>
<dbReference type="STRING" id="1121352.GCA_000620925_01383"/>
<dbReference type="GO" id="GO:0005536">
    <property type="term" value="F:D-glucose binding"/>
    <property type="evidence" value="ECO:0007669"/>
    <property type="project" value="InterPro"/>
</dbReference>
<dbReference type="GO" id="GO:0006096">
    <property type="term" value="P:glycolytic process"/>
    <property type="evidence" value="ECO:0007669"/>
    <property type="project" value="UniProtKB-UniRule"/>
</dbReference>
<evidence type="ECO:0000256" key="8">
    <source>
        <dbReference type="RuleBase" id="RU004046"/>
    </source>
</evidence>
<dbReference type="AlphaFoldDB" id="A0A3P2A485"/>
<dbReference type="GO" id="GO:0005524">
    <property type="term" value="F:ATP binding"/>
    <property type="evidence" value="ECO:0007669"/>
    <property type="project" value="UniProtKB-UniRule"/>
</dbReference>
<comment type="catalytic activity">
    <reaction evidence="7">
        <text>D-glucose + ATP = D-glucose 6-phosphate + ADP + H(+)</text>
        <dbReference type="Rhea" id="RHEA:17825"/>
        <dbReference type="ChEBI" id="CHEBI:4167"/>
        <dbReference type="ChEBI" id="CHEBI:15378"/>
        <dbReference type="ChEBI" id="CHEBI:30616"/>
        <dbReference type="ChEBI" id="CHEBI:61548"/>
        <dbReference type="ChEBI" id="CHEBI:456216"/>
        <dbReference type="EC" id="2.7.1.2"/>
    </reaction>
</comment>
<dbReference type="EC" id="2.7.1.2" evidence="7"/>
<evidence type="ECO:0000313" key="10">
    <source>
        <dbReference type="Proteomes" id="UP000269923"/>
    </source>
</evidence>
<evidence type="ECO:0000256" key="6">
    <source>
        <dbReference type="ARBA" id="ARBA00023152"/>
    </source>
</evidence>
<feature type="binding site" evidence="7">
    <location>
        <begin position="14"/>
        <end position="19"/>
    </location>
    <ligand>
        <name>ATP</name>
        <dbReference type="ChEBI" id="CHEBI:30616"/>
    </ligand>
</feature>
<reference evidence="9 10" key="1">
    <citation type="submission" date="2018-11" db="EMBL/GenBank/DDBJ databases">
        <title>Genomes From Bacteria Associated with the Canine Oral Cavity: a Test Case for Automated Genome-Based Taxonomic Assignment.</title>
        <authorList>
            <person name="Coil D.A."/>
            <person name="Jospin G."/>
            <person name="Darling A.E."/>
            <person name="Wallis C."/>
            <person name="Davis I.J."/>
            <person name="Harris S."/>
            <person name="Eisen J.A."/>
            <person name="Holcombe L.J."/>
            <person name="O'Flynn C."/>
        </authorList>
    </citation>
    <scope>NUCLEOTIDE SEQUENCE [LARGE SCALE GENOMIC DNA]</scope>
    <source>
        <strain evidence="9 10">COT-280</strain>
    </source>
</reference>
<keyword evidence="2 7" id="KW-0808">Transferase</keyword>
<dbReference type="RefSeq" id="WP_124794807.1">
    <property type="nucleotide sequence ID" value="NZ_RQYC01000007.1"/>
</dbReference>
<protein>
    <recommendedName>
        <fullName evidence="7">Glucokinase</fullName>
        <ecNumber evidence="7">2.7.1.2</ecNumber>
    </recommendedName>
    <alternativeName>
        <fullName evidence="7">Glucose kinase</fullName>
    </alternativeName>
</protein>
<sequence>MCTATLNGYPRLLADIGGTNARFALQTAPEQWERISVLPCADYATINDAVAAYLREYAHGETVRHAAFAIANPIRGDWVQMTNHHWAFSIEAVRQAFAWETLLLLNDFTAQALAVSRTAEHHLVQVGGGKSVADAPKAVIGAGTGLGVSGLIPSAAGWTALAGEGGHVSFSPFDDTEVMIWQYARQQFGHVSAERLLSGAGLVLIYQALAQQQAHSVPPDLSPADITAQALNGTSPLCRETLDIFCAMLGTAASNLVLTLGARGGVYVCGGIVPRFADYFKQSPFRRRFEDKGRFADYLADVPAYVVLSPYPGIEGAAVALHNHLRLNIKELKQ</sequence>
<comment type="subcellular location">
    <subcellularLocation>
        <location evidence="7">Cytoplasm</location>
    </subcellularLocation>
</comment>
<dbReference type="GO" id="GO:0004340">
    <property type="term" value="F:glucokinase activity"/>
    <property type="evidence" value="ECO:0007669"/>
    <property type="project" value="UniProtKB-UniRule"/>
</dbReference>
<dbReference type="GO" id="GO:0005829">
    <property type="term" value="C:cytosol"/>
    <property type="evidence" value="ECO:0007669"/>
    <property type="project" value="TreeGrafter"/>
</dbReference>
<keyword evidence="1 7" id="KW-0963">Cytoplasm</keyword>
<dbReference type="InterPro" id="IPR043129">
    <property type="entry name" value="ATPase_NBD"/>
</dbReference>
<dbReference type="InterPro" id="IPR003836">
    <property type="entry name" value="Glucokinase"/>
</dbReference>
<evidence type="ECO:0000256" key="1">
    <source>
        <dbReference type="ARBA" id="ARBA00022490"/>
    </source>
</evidence>
<dbReference type="Gene3D" id="3.30.420.40">
    <property type="match status" value="1"/>
</dbReference>
<dbReference type="NCBIfam" id="NF001416">
    <property type="entry name" value="PRK00292.1-3"/>
    <property type="match status" value="1"/>
</dbReference>
<keyword evidence="6 7" id="KW-0324">Glycolysis</keyword>
<dbReference type="Gene3D" id="3.40.367.20">
    <property type="match status" value="1"/>
</dbReference>
<dbReference type="Proteomes" id="UP000269923">
    <property type="component" value="Unassembled WGS sequence"/>
</dbReference>
<organism evidence="9 10">
    <name type="scientific">Conchiformibius steedae</name>
    <dbReference type="NCBI Taxonomy" id="153493"/>
    <lineage>
        <taxon>Bacteria</taxon>
        <taxon>Pseudomonadati</taxon>
        <taxon>Pseudomonadota</taxon>
        <taxon>Betaproteobacteria</taxon>
        <taxon>Neisseriales</taxon>
        <taxon>Neisseriaceae</taxon>
        <taxon>Conchiformibius</taxon>
    </lineage>
</organism>
<comment type="similarity">
    <text evidence="7 8">Belongs to the bacterial glucokinase family.</text>
</comment>
<proteinExistence type="inferred from homology"/>
<dbReference type="HAMAP" id="MF_00524">
    <property type="entry name" value="Glucokinase"/>
    <property type="match status" value="1"/>
</dbReference>
<dbReference type="PANTHER" id="PTHR47690:SF1">
    <property type="entry name" value="GLUCOKINASE"/>
    <property type="match status" value="1"/>
</dbReference>
<evidence type="ECO:0000256" key="7">
    <source>
        <dbReference type="HAMAP-Rule" id="MF_00524"/>
    </source>
</evidence>
<dbReference type="EMBL" id="RQYC01000007">
    <property type="protein sequence ID" value="RRD90214.1"/>
    <property type="molecule type" value="Genomic_DNA"/>
</dbReference>
<dbReference type="FunFam" id="3.40.367.20:FF:000002">
    <property type="entry name" value="Glucokinase"/>
    <property type="match status" value="1"/>
</dbReference>
<keyword evidence="10" id="KW-1185">Reference proteome</keyword>